<gene>
    <name evidence="1" type="ORF">RM573_16065</name>
</gene>
<evidence type="ECO:0000313" key="1">
    <source>
        <dbReference type="EMBL" id="MDT0605120.1"/>
    </source>
</evidence>
<organism evidence="1 2">
    <name type="scientific">Thalassotalea castellviae</name>
    <dbReference type="NCBI Taxonomy" id="3075612"/>
    <lineage>
        <taxon>Bacteria</taxon>
        <taxon>Pseudomonadati</taxon>
        <taxon>Pseudomonadota</taxon>
        <taxon>Gammaproteobacteria</taxon>
        <taxon>Alteromonadales</taxon>
        <taxon>Colwelliaceae</taxon>
        <taxon>Thalassotalea</taxon>
    </lineage>
</organism>
<accession>A0ABU3A5K3</accession>
<evidence type="ECO:0000313" key="2">
    <source>
        <dbReference type="Proteomes" id="UP001266357"/>
    </source>
</evidence>
<name>A0ABU3A5K3_9GAMM</name>
<sequence>MQFAEHGNYTIQPQENILVVDAHGPFNELTADLYIQDMYDACEKFSGKTWGLLVTFYGNSVFSPEAEQALIEVTKYRMKKGMIANATVILESSSADLQQMQLRRIYQGCNLTFHVFSDIYSARNWLESFVVEQSNAM</sequence>
<keyword evidence="2" id="KW-1185">Reference proteome</keyword>
<dbReference type="Proteomes" id="UP001266357">
    <property type="component" value="Unassembled WGS sequence"/>
</dbReference>
<proteinExistence type="predicted"/>
<dbReference type="EMBL" id="JAVRIF010000011">
    <property type="protein sequence ID" value="MDT0605120.1"/>
    <property type="molecule type" value="Genomic_DNA"/>
</dbReference>
<reference evidence="1 2" key="1">
    <citation type="submission" date="2023-09" db="EMBL/GenBank/DDBJ databases">
        <authorList>
            <person name="Rey-Velasco X."/>
        </authorList>
    </citation>
    <scope>NUCLEOTIDE SEQUENCE [LARGE SCALE GENOMIC DNA]</scope>
    <source>
        <strain evidence="1 2">W431</strain>
    </source>
</reference>
<evidence type="ECO:0008006" key="3">
    <source>
        <dbReference type="Google" id="ProtNLM"/>
    </source>
</evidence>
<comment type="caution">
    <text evidence="1">The sequence shown here is derived from an EMBL/GenBank/DDBJ whole genome shotgun (WGS) entry which is preliminary data.</text>
</comment>
<dbReference type="RefSeq" id="WP_311584356.1">
    <property type="nucleotide sequence ID" value="NZ_JAVRIF010000011.1"/>
</dbReference>
<protein>
    <recommendedName>
        <fullName evidence="3">STAS/SEC14 domain-containing protein</fullName>
    </recommendedName>
</protein>